<gene>
    <name evidence="3" type="ORF">LMG32289_04338</name>
</gene>
<dbReference type="EMBL" id="CAJZAG010000008">
    <property type="protein sequence ID" value="CAG9179367.1"/>
    <property type="molecule type" value="Genomic_DNA"/>
</dbReference>
<dbReference type="Gene3D" id="3.10.310.50">
    <property type="match status" value="1"/>
</dbReference>
<dbReference type="Pfam" id="PF04536">
    <property type="entry name" value="TPM_phosphatase"/>
    <property type="match status" value="1"/>
</dbReference>
<keyword evidence="4" id="KW-1185">Reference proteome</keyword>
<evidence type="ECO:0000259" key="2">
    <source>
        <dbReference type="Pfam" id="PF04536"/>
    </source>
</evidence>
<comment type="caution">
    <text evidence="3">The sequence shown here is derived from an EMBL/GenBank/DDBJ whole genome shotgun (WGS) entry which is preliminary data.</text>
</comment>
<dbReference type="PANTHER" id="PTHR30373:SF8">
    <property type="entry name" value="BLL7265 PROTEIN"/>
    <property type="match status" value="1"/>
</dbReference>
<protein>
    <recommendedName>
        <fullName evidence="2">TPM domain-containing protein</fullName>
    </recommendedName>
</protein>
<dbReference type="RefSeq" id="WP_223991954.1">
    <property type="nucleotide sequence ID" value="NZ_CAJZAG010000008.1"/>
</dbReference>
<dbReference type="PANTHER" id="PTHR30373">
    <property type="entry name" value="UPF0603 PROTEIN YGCG"/>
    <property type="match status" value="1"/>
</dbReference>
<sequence length="167" mass="18469">MPSLKRALRHWGTGQGSARKAFPPEAQHRLQVAVHAGEQHHRGELRVAIETSMPVGHAWAGVTPRERARMLFGALEVWNTEDHSGVLLYINLADHAVELLADRGIDARVSQTAWRQICDDLARGLARDLSVGPVLDAIARIHALLIEHYPANGGHNPNELDDRPFVL</sequence>
<proteinExistence type="predicted"/>
<evidence type="ECO:0000313" key="3">
    <source>
        <dbReference type="EMBL" id="CAG9179367.1"/>
    </source>
</evidence>
<dbReference type="Proteomes" id="UP000706525">
    <property type="component" value="Unassembled WGS sequence"/>
</dbReference>
<evidence type="ECO:0000256" key="1">
    <source>
        <dbReference type="SAM" id="MobiDB-lite"/>
    </source>
</evidence>
<feature type="domain" description="TPM" evidence="2">
    <location>
        <begin position="21"/>
        <end position="124"/>
    </location>
</feature>
<accession>A0ABM8XGS0</accession>
<reference evidence="3 4" key="1">
    <citation type="submission" date="2021-08" db="EMBL/GenBank/DDBJ databases">
        <authorList>
            <person name="Peeters C."/>
        </authorList>
    </citation>
    <scope>NUCLEOTIDE SEQUENCE [LARGE SCALE GENOMIC DNA]</scope>
    <source>
        <strain evidence="3 4">LMG 32289</strain>
    </source>
</reference>
<feature type="region of interest" description="Disordered" evidence="1">
    <location>
        <begin position="1"/>
        <end position="20"/>
    </location>
</feature>
<name>A0ABM8XGS0_9BURK</name>
<evidence type="ECO:0000313" key="4">
    <source>
        <dbReference type="Proteomes" id="UP000706525"/>
    </source>
</evidence>
<organism evidence="3 4">
    <name type="scientific">Cupriavidus pampae</name>
    <dbReference type="NCBI Taxonomy" id="659251"/>
    <lineage>
        <taxon>Bacteria</taxon>
        <taxon>Pseudomonadati</taxon>
        <taxon>Pseudomonadota</taxon>
        <taxon>Betaproteobacteria</taxon>
        <taxon>Burkholderiales</taxon>
        <taxon>Burkholderiaceae</taxon>
        <taxon>Cupriavidus</taxon>
    </lineage>
</organism>
<dbReference type="InterPro" id="IPR007621">
    <property type="entry name" value="TPM_dom"/>
</dbReference>